<reference evidence="1" key="1">
    <citation type="submission" date="2010-07" db="EMBL/GenBank/DDBJ databases">
        <authorList>
            <consortium name="CONSOLIDER consortium CSD2007-00005"/>
            <person name="Guazzaroni M.-E."/>
            <person name="Richter M."/>
            <person name="Garcia-Salamanca A."/>
            <person name="Yarza P."/>
            <person name="Ferrer M."/>
        </authorList>
    </citation>
    <scope>NUCLEOTIDE SEQUENCE</scope>
</reference>
<reference evidence="1" key="2">
    <citation type="journal article" date="2011" name="Microb. Ecol.">
        <title>Taxonomic and Functional Metagenomic Profiling of the Microbial Community in the Anoxic Sediment of a Sub-saline Shallow Lake (Laguna de Carrizo, Central Spain).</title>
        <authorList>
            <person name="Ferrer M."/>
            <person name="Guazzaroni M.E."/>
            <person name="Richter M."/>
            <person name="Garcia-Salamanca A."/>
            <person name="Yarza P."/>
            <person name="Suarez-Suarez A."/>
            <person name="Solano J."/>
            <person name="Alcaide M."/>
            <person name="van Dillewijn P."/>
            <person name="Molina-Henares M.A."/>
            <person name="Lopez-Cortes N."/>
            <person name="Al-Ramahi Y."/>
            <person name="Guerrero C."/>
            <person name="Acosta A."/>
            <person name="de Eugenio L.I."/>
            <person name="Martinez V."/>
            <person name="Marques S."/>
            <person name="Rojo F."/>
            <person name="Santero E."/>
            <person name="Genilloud O."/>
            <person name="Perez-Perez J."/>
            <person name="Rossello-Mora R."/>
            <person name="Ramos J.L."/>
        </authorList>
    </citation>
    <scope>NUCLEOTIDE SEQUENCE</scope>
</reference>
<accession>D9PH70</accession>
<sequence length="94" mass="10544">MMLHKGDIVAISGCGLNNTCKSCLHGCHQYVEGEILLAKVIEIKVSSNAISSMDKILFKPLKADESWDCSVNFTRRKWCQPTKMTPDNIIEVLF</sequence>
<dbReference type="AlphaFoldDB" id="D9PH70"/>
<comment type="caution">
    <text evidence="1">The sequence shown here is derived from an EMBL/GenBank/DDBJ whole genome shotgun (WGS) entry which is preliminary data.</text>
</comment>
<organism evidence="1">
    <name type="scientific">sediment metagenome</name>
    <dbReference type="NCBI Taxonomy" id="749907"/>
    <lineage>
        <taxon>unclassified sequences</taxon>
        <taxon>metagenomes</taxon>
        <taxon>ecological metagenomes</taxon>
    </lineage>
</organism>
<dbReference type="EMBL" id="ADZX01000356">
    <property type="protein sequence ID" value="EFK97097.1"/>
    <property type="molecule type" value="Genomic_DNA"/>
</dbReference>
<protein>
    <submittedName>
        <fullName evidence="1">Uncharacterized protein</fullName>
    </submittedName>
</protein>
<name>D9PH70_9ZZZZ</name>
<proteinExistence type="predicted"/>
<gene>
    <name evidence="1" type="ORF">LDC_0870</name>
</gene>
<evidence type="ECO:0000313" key="1">
    <source>
        <dbReference type="EMBL" id="EFK97097.1"/>
    </source>
</evidence>